<evidence type="ECO:0000313" key="2">
    <source>
        <dbReference type="EMBL" id="KKM17103.1"/>
    </source>
</evidence>
<reference evidence="2" key="1">
    <citation type="journal article" date="2015" name="Nature">
        <title>Complex archaea that bridge the gap between prokaryotes and eukaryotes.</title>
        <authorList>
            <person name="Spang A."/>
            <person name="Saw J.H."/>
            <person name="Jorgensen S.L."/>
            <person name="Zaremba-Niedzwiedzka K."/>
            <person name="Martijn J."/>
            <person name="Lind A.E."/>
            <person name="van Eijk R."/>
            <person name="Schleper C."/>
            <person name="Guy L."/>
            <person name="Ettema T.J."/>
        </authorList>
    </citation>
    <scope>NUCLEOTIDE SEQUENCE</scope>
</reference>
<gene>
    <name evidence="2" type="ORF">LCGC14_1679160</name>
</gene>
<proteinExistence type="predicted"/>
<comment type="caution">
    <text evidence="2">The sequence shown here is derived from an EMBL/GenBank/DDBJ whole genome shotgun (WGS) entry which is preliminary data.</text>
</comment>
<accession>A0A0F9K4Y0</accession>
<name>A0A0F9K4Y0_9ZZZZ</name>
<dbReference type="EMBL" id="LAZR01014526">
    <property type="protein sequence ID" value="KKM17103.1"/>
    <property type="molecule type" value="Genomic_DNA"/>
</dbReference>
<sequence>MPVKLDKMQEKYEEAQKGDLWTPDEGETLLYVHPPCRDDDEHEPTDEGVAKLMGELIEEHTIG</sequence>
<dbReference type="AlphaFoldDB" id="A0A0F9K4Y0"/>
<feature type="compositionally biased region" description="Basic and acidic residues" evidence="1">
    <location>
        <begin position="1"/>
        <end position="17"/>
    </location>
</feature>
<organism evidence="2">
    <name type="scientific">marine sediment metagenome</name>
    <dbReference type="NCBI Taxonomy" id="412755"/>
    <lineage>
        <taxon>unclassified sequences</taxon>
        <taxon>metagenomes</taxon>
        <taxon>ecological metagenomes</taxon>
    </lineage>
</organism>
<feature type="region of interest" description="Disordered" evidence="1">
    <location>
        <begin position="1"/>
        <end position="21"/>
    </location>
</feature>
<evidence type="ECO:0000256" key="1">
    <source>
        <dbReference type="SAM" id="MobiDB-lite"/>
    </source>
</evidence>
<protein>
    <submittedName>
        <fullName evidence="2">Uncharacterized protein</fullName>
    </submittedName>
</protein>